<keyword evidence="1" id="KW-0802">TPR repeat</keyword>
<evidence type="ECO:0000313" key="5">
    <source>
        <dbReference type="EMBL" id="UOX33103.1"/>
    </source>
</evidence>
<dbReference type="Gene3D" id="1.25.40.10">
    <property type="entry name" value="Tetratricopeptide repeat domain"/>
    <property type="match status" value="2"/>
</dbReference>
<keyword evidence="2" id="KW-0472">Membrane</keyword>
<evidence type="ECO:0000313" key="6">
    <source>
        <dbReference type="Proteomes" id="UP000830454"/>
    </source>
</evidence>
<dbReference type="Pfam" id="PF12770">
    <property type="entry name" value="CHAT"/>
    <property type="match status" value="1"/>
</dbReference>
<feature type="chain" id="PRO_5045857606" evidence="3">
    <location>
        <begin position="27"/>
        <end position="926"/>
    </location>
</feature>
<organism evidence="5 6">
    <name type="scientific">Flavobacterium sediminilitoris</name>
    <dbReference type="NCBI Taxonomy" id="2024526"/>
    <lineage>
        <taxon>Bacteria</taxon>
        <taxon>Pseudomonadati</taxon>
        <taxon>Bacteroidota</taxon>
        <taxon>Flavobacteriia</taxon>
        <taxon>Flavobacteriales</taxon>
        <taxon>Flavobacteriaceae</taxon>
        <taxon>Flavobacterium</taxon>
    </lineage>
</organism>
<evidence type="ECO:0000256" key="2">
    <source>
        <dbReference type="SAM" id="Phobius"/>
    </source>
</evidence>
<keyword evidence="2" id="KW-1133">Transmembrane helix</keyword>
<evidence type="ECO:0000259" key="4">
    <source>
        <dbReference type="Pfam" id="PF12770"/>
    </source>
</evidence>
<dbReference type="RefSeq" id="WP_246915830.1">
    <property type="nucleotide sequence ID" value="NZ_CP090145.1"/>
</dbReference>
<evidence type="ECO:0000256" key="3">
    <source>
        <dbReference type="SAM" id="SignalP"/>
    </source>
</evidence>
<keyword evidence="6" id="KW-1185">Reference proteome</keyword>
<accession>A0ABY4HJU0</accession>
<reference evidence="5" key="1">
    <citation type="submission" date="2021-12" db="EMBL/GenBank/DDBJ databases">
        <authorList>
            <person name="Cha I.-T."/>
            <person name="Lee K.-E."/>
            <person name="Park S.-J."/>
        </authorList>
    </citation>
    <scope>NUCLEOTIDE SEQUENCE</scope>
    <source>
        <strain evidence="5">YSM-43</strain>
    </source>
</reference>
<protein>
    <submittedName>
        <fullName evidence="5">CHAT domain-containing protein</fullName>
    </submittedName>
</protein>
<evidence type="ECO:0000256" key="1">
    <source>
        <dbReference type="PROSITE-ProRule" id="PRU00339"/>
    </source>
</evidence>
<reference evidence="5" key="2">
    <citation type="submission" date="2022-04" db="EMBL/GenBank/DDBJ databases">
        <title>Complete Genome Sequence of Flavobacterium sediminilitoris YSM-43, Isolated from a Tidal Sediment.</title>
        <authorList>
            <person name="Lee P.A."/>
        </authorList>
    </citation>
    <scope>NUCLEOTIDE SEQUENCE</scope>
    <source>
        <strain evidence="5">YSM-43</strain>
    </source>
</reference>
<dbReference type="PANTHER" id="PTHR10098">
    <property type="entry name" value="RAPSYN-RELATED"/>
    <property type="match status" value="1"/>
</dbReference>
<dbReference type="Proteomes" id="UP000830454">
    <property type="component" value="Chromosome"/>
</dbReference>
<dbReference type="InterPro" id="IPR019734">
    <property type="entry name" value="TPR_rpt"/>
</dbReference>
<dbReference type="Pfam" id="PF13424">
    <property type="entry name" value="TPR_12"/>
    <property type="match status" value="1"/>
</dbReference>
<dbReference type="PROSITE" id="PS50005">
    <property type="entry name" value="TPR"/>
    <property type="match status" value="1"/>
</dbReference>
<dbReference type="EMBL" id="CP090145">
    <property type="protein sequence ID" value="UOX33103.1"/>
    <property type="molecule type" value="Genomic_DNA"/>
</dbReference>
<gene>
    <name evidence="5" type="ORF">LXD69_13780</name>
</gene>
<feature type="transmembrane region" description="Helical" evidence="2">
    <location>
        <begin position="896"/>
        <end position="917"/>
    </location>
</feature>
<dbReference type="InterPro" id="IPR011990">
    <property type="entry name" value="TPR-like_helical_dom_sf"/>
</dbReference>
<feature type="signal peptide" evidence="3">
    <location>
        <begin position="1"/>
        <end position="26"/>
    </location>
</feature>
<feature type="repeat" description="TPR" evidence="1">
    <location>
        <begin position="73"/>
        <end position="106"/>
    </location>
</feature>
<name>A0ABY4HJU0_9FLAO</name>
<dbReference type="PANTHER" id="PTHR10098:SF108">
    <property type="entry name" value="TETRATRICOPEPTIDE REPEAT PROTEIN 28"/>
    <property type="match status" value="1"/>
</dbReference>
<dbReference type="InterPro" id="IPR024983">
    <property type="entry name" value="CHAT_dom"/>
</dbReference>
<sequence>MEKIAMFSFIKKIFLFLLFCSYTAFSQNELAQEIDAILQTEHPDKEVGNKEKLQQLLYLLSKQNKTTKTPQLGNLYAEIGKYYYKNKSNEKAIVMLKKALQIQELYKKESLEILNKTRNNLAWIYSYEGRESERYKVLEQLLHDDGNDKYTLNAGIDVAVLETKKGDFYSGLNRLNVLLARNNAIDEEIRLRTVIVWIYGKMYENVFASKRPSDFQIVKKHQLKIEKEFNNTSLNTNDLYTAYNNLANVYDAFGDTETALQLYSKVESYYKTQGDIDKSLTALNNIGLLYSKQGKHKQATRCYQEVIHGATAIAQIATAYDNTGYFLNTNVPLDKIPYFQKAIQILLEQKETTFTVPSLAIIRESGYQQDLLVYLVDLAYHYVEAYKKDGNKAYLFQAKAVLYRIDELVSLMRYESNTEQSKLFWIEKGVNTYMLAVEVCYGLKKPDEAFYFMEKNKALLLQENIKLFQAKLELEVPKSLQEREYKLHYELMALNKQFQEYPNDHLLKQKYSKKHKEFQQFMDSLQQKYPDYVKIKKEIETITIDKAIATTISNEDCFVTYILNEKEGYGIFCTAKEKIMFKISDVPAFQKNLVVLKDYMKQPILDKNEMVHFKQLGYDVFKSLFPFKGALEKITNKKIIIVPDDTLLNLPFEALPIRTNGVLSENYLVSIAEVSYLQSFSVFEKIKQKENKPAKKLLAMAPYQFENKALQELLRSKEAMEALGVYQSSDIFTGKQATKENFYKYSSDYEIIHLNTHAGIDSITQTPWISFQKNQLTLNELYGINSQAELVILDACKTNDGEFASGEGIISLSRGFFYNGSKSVLASLWNVNEKAGNEIIDAFYAKLKQGKSKSKALQLAKTKYLKEHQFSEVLPYYWASFTLTGDTESINISKKMSYVEILFIVLLLGLVLGYLYYKKKRFFLKK</sequence>
<keyword evidence="3" id="KW-0732">Signal</keyword>
<proteinExistence type="predicted"/>
<dbReference type="SUPFAM" id="SSF48452">
    <property type="entry name" value="TPR-like"/>
    <property type="match status" value="1"/>
</dbReference>
<keyword evidence="2" id="KW-0812">Transmembrane</keyword>
<dbReference type="SMART" id="SM00028">
    <property type="entry name" value="TPR"/>
    <property type="match status" value="3"/>
</dbReference>
<feature type="domain" description="CHAT" evidence="4">
    <location>
        <begin position="633"/>
        <end position="886"/>
    </location>
</feature>